<sequence>MPDQTIPFNSGRIAVLGDLHLDHWQRIGRNPLKDFQLEALLRTDFDALIVAGDLINGPWSNWPQAIEFLAQYIPPERIYALPGNHDYYRGSLMDDPDLAKVTQSCSANFVQETVLYHGKTRILCCTLWTDFALLGTPKDSMRFAAKAMNDYRWIALNNNGHEAIVPKDVLDMHIKQRAWLERHLASPHPAGPDGKTIVVTHHGPHPMTAGNIDKLTPAFHSDLSDILTKHPIDAWFFGHSHRHFRETVAGCDIRNVSIGYPEDRQNQLGHLETASIWESNHGPQ</sequence>
<dbReference type="InterPro" id="IPR029052">
    <property type="entry name" value="Metallo-depent_PP-like"/>
</dbReference>
<evidence type="ECO:0000313" key="2">
    <source>
        <dbReference type="EMBL" id="RPE67413.1"/>
    </source>
</evidence>
<dbReference type="EMBL" id="RKQK01000002">
    <property type="protein sequence ID" value="RPE67413.1"/>
    <property type="molecule type" value="Genomic_DNA"/>
</dbReference>
<feature type="domain" description="Calcineurin-like phosphoesterase" evidence="1">
    <location>
        <begin position="12"/>
        <end position="242"/>
    </location>
</feature>
<dbReference type="InterPro" id="IPR004843">
    <property type="entry name" value="Calcineurin-like_PHP"/>
</dbReference>
<keyword evidence="3" id="KW-1185">Reference proteome</keyword>
<dbReference type="SUPFAM" id="SSF56300">
    <property type="entry name" value="Metallo-dependent phosphatases"/>
    <property type="match status" value="1"/>
</dbReference>
<evidence type="ECO:0000259" key="1">
    <source>
        <dbReference type="Pfam" id="PF00149"/>
    </source>
</evidence>
<dbReference type="Proteomes" id="UP000269689">
    <property type="component" value="Unassembled WGS sequence"/>
</dbReference>
<gene>
    <name evidence="2" type="ORF">EDD53_1822</name>
</gene>
<protein>
    <submittedName>
        <fullName evidence="2">Calcineurin-like phosphoesterase family protein</fullName>
    </submittedName>
</protein>
<organism evidence="2 3">
    <name type="scientific">Pacificibacter maritimus</name>
    <dbReference type="NCBI Taxonomy" id="762213"/>
    <lineage>
        <taxon>Bacteria</taxon>
        <taxon>Pseudomonadati</taxon>
        <taxon>Pseudomonadota</taxon>
        <taxon>Alphaproteobacteria</taxon>
        <taxon>Rhodobacterales</taxon>
        <taxon>Roseobacteraceae</taxon>
        <taxon>Pacificibacter</taxon>
    </lineage>
</organism>
<dbReference type="AlphaFoldDB" id="A0A3N4U9K9"/>
<dbReference type="Gene3D" id="3.60.21.10">
    <property type="match status" value="1"/>
</dbReference>
<evidence type="ECO:0000313" key="3">
    <source>
        <dbReference type="Proteomes" id="UP000269689"/>
    </source>
</evidence>
<proteinExistence type="predicted"/>
<accession>A0A3N4U9K9</accession>
<dbReference type="PANTHER" id="PTHR37844">
    <property type="entry name" value="SER/THR PROTEIN PHOSPHATASE SUPERFAMILY (AFU_ORTHOLOGUE AFUA_1G14840)"/>
    <property type="match status" value="1"/>
</dbReference>
<dbReference type="Pfam" id="PF00149">
    <property type="entry name" value="Metallophos"/>
    <property type="match status" value="1"/>
</dbReference>
<dbReference type="GO" id="GO:0016787">
    <property type="term" value="F:hydrolase activity"/>
    <property type="evidence" value="ECO:0007669"/>
    <property type="project" value="InterPro"/>
</dbReference>
<comment type="caution">
    <text evidence="2">The sequence shown here is derived from an EMBL/GenBank/DDBJ whole genome shotgun (WGS) entry which is preliminary data.</text>
</comment>
<dbReference type="PANTHER" id="PTHR37844:SF2">
    <property type="entry name" value="SER_THR PROTEIN PHOSPHATASE SUPERFAMILY (AFU_ORTHOLOGUE AFUA_1G14840)"/>
    <property type="match status" value="1"/>
</dbReference>
<name>A0A3N4U9K9_9RHOB</name>
<reference evidence="2 3" key="1">
    <citation type="submission" date="2018-11" db="EMBL/GenBank/DDBJ databases">
        <title>Genomic Encyclopedia of Type Strains, Phase IV (KMG-IV): sequencing the most valuable type-strain genomes for metagenomic binning, comparative biology and taxonomic classification.</title>
        <authorList>
            <person name="Goeker M."/>
        </authorList>
    </citation>
    <scope>NUCLEOTIDE SEQUENCE [LARGE SCALE GENOMIC DNA]</scope>
    <source>
        <strain evidence="2 3">DSM 104731</strain>
    </source>
</reference>